<evidence type="ECO:0000313" key="10">
    <source>
        <dbReference type="EMBL" id="KAH3670892.1"/>
    </source>
</evidence>
<dbReference type="PROSITE" id="PS51294">
    <property type="entry name" value="HTH_MYB"/>
    <property type="match status" value="1"/>
</dbReference>
<evidence type="ECO:0000259" key="8">
    <source>
        <dbReference type="PROSITE" id="PS51293"/>
    </source>
</evidence>
<evidence type="ECO:0000256" key="1">
    <source>
        <dbReference type="ARBA" id="ARBA00023015"/>
    </source>
</evidence>
<dbReference type="AlphaFoldDB" id="A0A9P8PF56"/>
<evidence type="ECO:0000256" key="3">
    <source>
        <dbReference type="ARBA" id="ARBA00023163"/>
    </source>
</evidence>
<dbReference type="GO" id="GO:0016514">
    <property type="term" value="C:SWI/SNF complex"/>
    <property type="evidence" value="ECO:0007669"/>
    <property type="project" value="TreeGrafter"/>
</dbReference>
<protein>
    <submittedName>
        <fullName evidence="10">Uncharacterized protein</fullName>
    </submittedName>
</protein>
<dbReference type="Pfam" id="PF04433">
    <property type="entry name" value="SWIRM"/>
    <property type="match status" value="1"/>
</dbReference>
<name>A0A9P8PF56_9ASCO</name>
<keyword evidence="1" id="KW-0805">Transcription regulation</keyword>
<evidence type="ECO:0000259" key="6">
    <source>
        <dbReference type="PROSITE" id="PS50090"/>
    </source>
</evidence>
<dbReference type="Pfam" id="PF00249">
    <property type="entry name" value="Myb_DNA-binding"/>
    <property type="match status" value="1"/>
</dbReference>
<dbReference type="GO" id="GO:0045893">
    <property type="term" value="P:positive regulation of DNA-templated transcription"/>
    <property type="evidence" value="ECO:0007669"/>
    <property type="project" value="TreeGrafter"/>
</dbReference>
<dbReference type="InterPro" id="IPR036388">
    <property type="entry name" value="WH-like_DNA-bd_sf"/>
</dbReference>
<dbReference type="InterPro" id="IPR032451">
    <property type="entry name" value="SMARCC_C"/>
</dbReference>
<dbReference type="InterPro" id="IPR007526">
    <property type="entry name" value="SWIRM"/>
</dbReference>
<feature type="domain" description="HTH myb-type" evidence="9">
    <location>
        <begin position="294"/>
        <end position="347"/>
    </location>
</feature>
<reference evidence="10" key="1">
    <citation type="journal article" date="2021" name="Open Biol.">
        <title>Shared evolutionary footprints suggest mitochondrial oxidative damage underlies multiple complex I losses in fungi.</title>
        <authorList>
            <person name="Schikora-Tamarit M.A."/>
            <person name="Marcet-Houben M."/>
            <person name="Nosek J."/>
            <person name="Gabaldon T."/>
        </authorList>
    </citation>
    <scope>NUCLEOTIDE SEQUENCE</scope>
    <source>
        <strain evidence="10">CBS6075</strain>
    </source>
</reference>
<evidence type="ECO:0000256" key="2">
    <source>
        <dbReference type="ARBA" id="ARBA00023125"/>
    </source>
</evidence>
<feature type="compositionally biased region" description="Acidic residues" evidence="5">
    <location>
        <begin position="37"/>
        <end position="48"/>
    </location>
</feature>
<dbReference type="PANTHER" id="PTHR12802">
    <property type="entry name" value="SWI/SNF COMPLEX-RELATED"/>
    <property type="match status" value="1"/>
</dbReference>
<dbReference type="GO" id="GO:0042393">
    <property type="term" value="F:histone binding"/>
    <property type="evidence" value="ECO:0007669"/>
    <property type="project" value="TreeGrafter"/>
</dbReference>
<dbReference type="PROSITE" id="PS50934">
    <property type="entry name" value="SWIRM"/>
    <property type="match status" value="1"/>
</dbReference>
<dbReference type="InterPro" id="IPR009057">
    <property type="entry name" value="Homeodomain-like_sf"/>
</dbReference>
<dbReference type="InterPro" id="IPR001005">
    <property type="entry name" value="SANT/Myb"/>
</dbReference>
<dbReference type="GO" id="GO:0003677">
    <property type="term" value="F:DNA binding"/>
    <property type="evidence" value="ECO:0007669"/>
    <property type="project" value="UniProtKB-KW"/>
</dbReference>
<evidence type="ECO:0000256" key="5">
    <source>
        <dbReference type="SAM" id="MobiDB-lite"/>
    </source>
</evidence>
<organism evidence="10 11">
    <name type="scientific">Ogataea philodendri</name>
    <dbReference type="NCBI Taxonomy" id="1378263"/>
    <lineage>
        <taxon>Eukaryota</taxon>
        <taxon>Fungi</taxon>
        <taxon>Dikarya</taxon>
        <taxon>Ascomycota</taxon>
        <taxon>Saccharomycotina</taxon>
        <taxon>Pichiomycetes</taxon>
        <taxon>Pichiales</taxon>
        <taxon>Pichiaceae</taxon>
        <taxon>Ogataea</taxon>
    </lineage>
</organism>
<reference evidence="10" key="2">
    <citation type="submission" date="2021-01" db="EMBL/GenBank/DDBJ databases">
        <authorList>
            <person name="Schikora-Tamarit M.A."/>
        </authorList>
    </citation>
    <scope>NUCLEOTIDE SEQUENCE</scope>
    <source>
        <strain evidence="10">CBS6075</strain>
    </source>
</reference>
<proteinExistence type="predicted"/>
<feature type="domain" description="SWIRM" evidence="7">
    <location>
        <begin position="134"/>
        <end position="231"/>
    </location>
</feature>
<accession>A0A9P8PF56</accession>
<keyword evidence="2" id="KW-0238">DNA-binding</keyword>
<dbReference type="EMBL" id="JAEUBE010000084">
    <property type="protein sequence ID" value="KAH3670892.1"/>
    <property type="molecule type" value="Genomic_DNA"/>
</dbReference>
<keyword evidence="3" id="KW-0804">Transcription</keyword>
<feature type="region of interest" description="Disordered" evidence="5">
    <location>
        <begin position="1"/>
        <end position="111"/>
    </location>
</feature>
<keyword evidence="11" id="KW-1185">Reference proteome</keyword>
<dbReference type="PROSITE" id="PS51293">
    <property type="entry name" value="SANT"/>
    <property type="match status" value="1"/>
</dbReference>
<dbReference type="OrthoDB" id="118550at2759"/>
<dbReference type="SUPFAM" id="SSF46689">
    <property type="entry name" value="Homeodomain-like"/>
    <property type="match status" value="2"/>
</dbReference>
<evidence type="ECO:0000313" key="11">
    <source>
        <dbReference type="Proteomes" id="UP000769157"/>
    </source>
</evidence>
<dbReference type="Gene3D" id="1.10.10.60">
    <property type="entry name" value="Homeodomain-like"/>
    <property type="match status" value="1"/>
</dbReference>
<dbReference type="GeneID" id="70232571"/>
<evidence type="ECO:0000259" key="9">
    <source>
        <dbReference type="PROSITE" id="PS51294"/>
    </source>
</evidence>
<sequence length="586" mass="66478">MTKSPEDIAVDEPVVLEQTDGELGTSTSPEPKPELEAGPDQEMDELMDIDNSNDVKIENGDSQPQQQEVDENDIKQEFHQETVPSPHENATETEKTKSPLTQQDSVPSDFMFTSKPEQETTITMTSLEKQTHTIVLPSYSSWFDMKKVHKIEKDSFPEFFNESNKNKTPQIYAKYRNFMINSYRLNPNEYLSFTAIRRNLVGDAGTLLRLHKFLDKWGLINYQVDPETRPVPVEPPYTGDFTVDFDTPRGLFPFESYKPPVELPDLTKLKELLKSSGSLESSNGDSVKRRKIIKPDINKGWSETDLEKLVEGVKQFPNEWYKIAEHVGNKTPEQCILRFLQFPIEDEFLEKNKELLGPLKYVPNLSFSPNDNPIMSTLAFLTTLVDSDAAHAAAARANKVLDDKTAEKLDKPEEVKEESETDPLQDVKDAAATTFGLAAARSHVFANYEEREMNKAMTSVVNNTLKLVELKLGKLSKLDKLIEYQKKQLASKGDELFLDRLSFFKTTNSVSSKLLQAIEILEQQGDVDSKVKKLVTDARELILKPQKTSLNVLGYEAKDEEPGAGEEEEVKPVSYETPQLYRYWSG</sequence>
<dbReference type="FunFam" id="1.10.10.60:FF:000014">
    <property type="entry name" value="SWI/SNF complex subunit SMARCC2 isoform C"/>
    <property type="match status" value="1"/>
</dbReference>
<dbReference type="GO" id="GO:0006338">
    <property type="term" value="P:chromatin remodeling"/>
    <property type="evidence" value="ECO:0007669"/>
    <property type="project" value="UniProtKB-ARBA"/>
</dbReference>
<dbReference type="PROSITE" id="PS50090">
    <property type="entry name" value="MYB_LIKE"/>
    <property type="match status" value="1"/>
</dbReference>
<dbReference type="InterPro" id="IPR017884">
    <property type="entry name" value="SANT_dom"/>
</dbReference>
<dbReference type="CDD" id="cd00167">
    <property type="entry name" value="SANT"/>
    <property type="match status" value="1"/>
</dbReference>
<dbReference type="FunFam" id="1.10.10.10:FF:000020">
    <property type="entry name" value="SWI/SNF complex subunit SMARCC2 isoform c"/>
    <property type="match status" value="1"/>
</dbReference>
<dbReference type="SMART" id="SM00717">
    <property type="entry name" value="SANT"/>
    <property type="match status" value="1"/>
</dbReference>
<keyword evidence="4" id="KW-0539">Nucleus</keyword>
<dbReference type="Pfam" id="PF16495">
    <property type="entry name" value="SWIRM-assoc_1"/>
    <property type="match status" value="1"/>
</dbReference>
<evidence type="ECO:0000256" key="4">
    <source>
        <dbReference type="ARBA" id="ARBA00023242"/>
    </source>
</evidence>
<dbReference type="Gene3D" id="1.10.10.10">
    <property type="entry name" value="Winged helix-like DNA-binding domain superfamily/Winged helix DNA-binding domain"/>
    <property type="match status" value="1"/>
</dbReference>
<feature type="domain" description="SANT" evidence="8">
    <location>
        <begin position="296"/>
        <end position="347"/>
    </location>
</feature>
<gene>
    <name evidence="10" type="ORF">OGAPHI_000603</name>
</gene>
<dbReference type="RefSeq" id="XP_046064260.1">
    <property type="nucleotide sequence ID" value="XM_046207295.1"/>
</dbReference>
<comment type="caution">
    <text evidence="10">The sequence shown here is derived from an EMBL/GenBank/DDBJ whole genome shotgun (WGS) entry which is preliminary data.</text>
</comment>
<dbReference type="PANTHER" id="PTHR12802:SF41">
    <property type="entry name" value="BRAHMA ASSOCIATED PROTEIN 155 KDA"/>
    <property type="match status" value="1"/>
</dbReference>
<evidence type="ECO:0000259" key="7">
    <source>
        <dbReference type="PROSITE" id="PS50934"/>
    </source>
</evidence>
<dbReference type="InterPro" id="IPR017930">
    <property type="entry name" value="Myb_dom"/>
</dbReference>
<dbReference type="Proteomes" id="UP000769157">
    <property type="component" value="Unassembled WGS sequence"/>
</dbReference>
<feature type="domain" description="Myb-like" evidence="6">
    <location>
        <begin position="301"/>
        <end position="343"/>
    </location>
</feature>